<comment type="caution">
    <text evidence="1">The sequence shown here is derived from an EMBL/GenBank/DDBJ whole genome shotgun (WGS) entry which is preliminary data.</text>
</comment>
<dbReference type="AlphaFoldDB" id="A0AA39VE04"/>
<protein>
    <submittedName>
        <fullName evidence="1">Uncharacterized protein</fullName>
    </submittedName>
</protein>
<name>A0AA39VE04_ACESA</name>
<accession>A0AA39VE04</accession>
<dbReference type="Proteomes" id="UP001168877">
    <property type="component" value="Unassembled WGS sequence"/>
</dbReference>
<evidence type="ECO:0000313" key="2">
    <source>
        <dbReference type="Proteomes" id="UP001168877"/>
    </source>
</evidence>
<organism evidence="1 2">
    <name type="scientific">Acer saccharum</name>
    <name type="common">Sugar maple</name>
    <dbReference type="NCBI Taxonomy" id="4024"/>
    <lineage>
        <taxon>Eukaryota</taxon>
        <taxon>Viridiplantae</taxon>
        <taxon>Streptophyta</taxon>
        <taxon>Embryophyta</taxon>
        <taxon>Tracheophyta</taxon>
        <taxon>Spermatophyta</taxon>
        <taxon>Magnoliopsida</taxon>
        <taxon>eudicotyledons</taxon>
        <taxon>Gunneridae</taxon>
        <taxon>Pentapetalae</taxon>
        <taxon>rosids</taxon>
        <taxon>malvids</taxon>
        <taxon>Sapindales</taxon>
        <taxon>Sapindaceae</taxon>
        <taxon>Hippocastanoideae</taxon>
        <taxon>Acereae</taxon>
        <taxon>Acer</taxon>
    </lineage>
</organism>
<proteinExistence type="predicted"/>
<gene>
    <name evidence="1" type="ORF">LWI29_021182</name>
</gene>
<sequence length="219" mass="24028">MQATMLSMQSIMTNQGNTSRIQGRDGSGDVSFNGDGFVGFQEEVQAMGYQQRDRGGQCSGSNQANQWNQLRNLDNNQPGQQQREPILPNAQRLSSIEALVTNIGATMKNFETQIGQIAEVLHKQGNSLANLNKLSPSLYVSMAREWMMKRKVEIHREWRNMGSSTCSVVHVATSPCGDVAGIQVVEGCSSTLDKGDGAAKMREVIELPLAPLMKLLEEI</sequence>
<reference evidence="1" key="1">
    <citation type="journal article" date="2022" name="Plant J.">
        <title>Strategies of tolerance reflected in two North American maple genomes.</title>
        <authorList>
            <person name="McEvoy S.L."/>
            <person name="Sezen U.U."/>
            <person name="Trouern-Trend A."/>
            <person name="McMahon S.M."/>
            <person name="Schaberg P.G."/>
            <person name="Yang J."/>
            <person name="Wegrzyn J.L."/>
            <person name="Swenson N.G."/>
        </authorList>
    </citation>
    <scope>NUCLEOTIDE SEQUENCE</scope>
    <source>
        <strain evidence="1">NS2018</strain>
    </source>
</reference>
<reference evidence="1" key="2">
    <citation type="submission" date="2023-06" db="EMBL/GenBank/DDBJ databases">
        <authorList>
            <person name="Swenson N.G."/>
            <person name="Wegrzyn J.L."/>
            <person name="Mcevoy S.L."/>
        </authorList>
    </citation>
    <scope>NUCLEOTIDE SEQUENCE</scope>
    <source>
        <strain evidence="1">NS2018</strain>
        <tissue evidence="1">Leaf</tissue>
    </source>
</reference>
<dbReference type="EMBL" id="JAUESC010000386">
    <property type="protein sequence ID" value="KAK0576655.1"/>
    <property type="molecule type" value="Genomic_DNA"/>
</dbReference>
<evidence type="ECO:0000313" key="1">
    <source>
        <dbReference type="EMBL" id="KAK0576655.1"/>
    </source>
</evidence>
<keyword evidence="2" id="KW-1185">Reference proteome</keyword>